<feature type="compositionally biased region" description="Low complexity" evidence="1">
    <location>
        <begin position="220"/>
        <end position="237"/>
    </location>
</feature>
<dbReference type="PROSITE" id="PS50090">
    <property type="entry name" value="MYB_LIKE"/>
    <property type="match status" value="1"/>
</dbReference>
<dbReference type="Proteomes" id="UP000694569">
    <property type="component" value="Unplaced"/>
</dbReference>
<dbReference type="GO" id="GO:0000981">
    <property type="term" value="F:DNA-binding transcription factor activity, RNA polymerase II-specific"/>
    <property type="evidence" value="ECO:0007669"/>
    <property type="project" value="TreeGrafter"/>
</dbReference>
<dbReference type="InterPro" id="IPR028002">
    <property type="entry name" value="Myb_DNA-bind_5"/>
</dbReference>
<proteinExistence type="predicted"/>
<keyword evidence="4" id="KW-1185">Reference proteome</keyword>
<feature type="compositionally biased region" description="Basic and acidic residues" evidence="1">
    <location>
        <begin position="328"/>
        <end position="337"/>
    </location>
</feature>
<sequence length="396" mass="43998">MLCYARGLQEEEEEEVEQRRQQIDLVGVPAMSGDAEEVTRLRKPRFSYEENQILIREVRTHYPLLYGAQSRRLSVSERRRVWEGIAAQINAITSWKRTAQEVQKRWNDFKRRTKEKLARIPHSTQSGTAEDSLTAEEETIFAILGPGVMPGRGHYSSASRLGAMDFHPLGTGSSSAENSLSGPYCSPDAPVLLHPKDSPSPTSQINIVQLPHIIPTSERSGGSSPLPQGSGSPILSPNGITSHYDPTVAMLRAQQETADAIRHLTYTLRQSMDRLTNVLAAILPLVPPTSPTTSGIIPSTYFPTKTEPEADACDPVSYIDEEEEVEEREASKARAADEPIETVEPAEPVEAKETAEEEPTEDTTEPSHSPSPPPPNKRKRFGYQTSRKRRGRWKNI</sequence>
<feature type="region of interest" description="Disordered" evidence="1">
    <location>
        <begin position="215"/>
        <end position="241"/>
    </location>
</feature>
<feature type="domain" description="Myb-like" evidence="2">
    <location>
        <begin position="38"/>
        <end position="110"/>
    </location>
</feature>
<dbReference type="PANTHER" id="PTHR32345:SF3">
    <property type="entry name" value="MYB-RELATED TRANSCRIPTION FACTOR, PARTNER OF PROFILIN"/>
    <property type="match status" value="1"/>
</dbReference>
<organism evidence="3 4">
    <name type="scientific">Leptobrachium leishanense</name>
    <name type="common">Leishan spiny toad</name>
    <dbReference type="NCBI Taxonomy" id="445787"/>
    <lineage>
        <taxon>Eukaryota</taxon>
        <taxon>Metazoa</taxon>
        <taxon>Chordata</taxon>
        <taxon>Craniata</taxon>
        <taxon>Vertebrata</taxon>
        <taxon>Euteleostomi</taxon>
        <taxon>Amphibia</taxon>
        <taxon>Batrachia</taxon>
        <taxon>Anura</taxon>
        <taxon>Pelobatoidea</taxon>
        <taxon>Megophryidae</taxon>
        <taxon>Leptobrachium</taxon>
    </lineage>
</organism>
<evidence type="ECO:0000313" key="4">
    <source>
        <dbReference type="Proteomes" id="UP000694569"/>
    </source>
</evidence>
<feature type="compositionally biased region" description="Acidic residues" evidence="1">
    <location>
        <begin position="355"/>
        <end position="364"/>
    </location>
</feature>
<gene>
    <name evidence="3" type="primary">MYPOP</name>
</gene>
<dbReference type="AlphaFoldDB" id="A0A8C5QDP7"/>
<dbReference type="InterPro" id="IPR001005">
    <property type="entry name" value="SANT/Myb"/>
</dbReference>
<dbReference type="GO" id="GO:0000978">
    <property type="term" value="F:RNA polymerase II cis-regulatory region sequence-specific DNA binding"/>
    <property type="evidence" value="ECO:0007669"/>
    <property type="project" value="TreeGrafter"/>
</dbReference>
<reference evidence="3" key="2">
    <citation type="submission" date="2025-09" db="UniProtKB">
        <authorList>
            <consortium name="Ensembl"/>
        </authorList>
    </citation>
    <scope>IDENTIFICATION</scope>
</reference>
<dbReference type="InterPro" id="IPR052870">
    <property type="entry name" value="Myb-related_repressor"/>
</dbReference>
<evidence type="ECO:0000259" key="2">
    <source>
        <dbReference type="PROSITE" id="PS50090"/>
    </source>
</evidence>
<protein>
    <submittedName>
        <fullName evidence="3">Myb related transcription factor, partner of profilin</fullName>
    </submittedName>
</protein>
<feature type="region of interest" description="Disordered" evidence="1">
    <location>
        <begin position="286"/>
        <end position="396"/>
    </location>
</feature>
<accession>A0A8C5QDP7</accession>
<dbReference type="PANTHER" id="PTHR32345">
    <property type="entry name" value="MYB-RELATED TRANSCRIPTION FACTOR, PARTNER OF PROFILIN"/>
    <property type="match status" value="1"/>
</dbReference>
<dbReference type="GO" id="GO:0005634">
    <property type="term" value="C:nucleus"/>
    <property type="evidence" value="ECO:0007669"/>
    <property type="project" value="TreeGrafter"/>
</dbReference>
<feature type="compositionally biased region" description="Basic residues" evidence="1">
    <location>
        <begin position="376"/>
        <end position="396"/>
    </location>
</feature>
<dbReference type="OrthoDB" id="9940550at2759"/>
<name>A0A8C5QDP7_9ANUR</name>
<feature type="compositionally biased region" description="Low complexity" evidence="1">
    <location>
        <begin position="291"/>
        <end position="300"/>
    </location>
</feature>
<dbReference type="Ensembl" id="ENSLLET00000037342.1">
    <property type="protein sequence ID" value="ENSLLEP00000035960.1"/>
    <property type="gene ID" value="ENSLLEG00000022786.1"/>
</dbReference>
<evidence type="ECO:0000256" key="1">
    <source>
        <dbReference type="SAM" id="MobiDB-lite"/>
    </source>
</evidence>
<dbReference type="Pfam" id="PF13873">
    <property type="entry name" value="Myb_DNA-bind_5"/>
    <property type="match status" value="1"/>
</dbReference>
<reference evidence="3" key="1">
    <citation type="submission" date="2025-08" db="UniProtKB">
        <authorList>
            <consortium name="Ensembl"/>
        </authorList>
    </citation>
    <scope>IDENTIFICATION</scope>
</reference>
<dbReference type="GeneTree" id="ENSGT00450000040421"/>
<dbReference type="SMART" id="SM00717">
    <property type="entry name" value="SANT"/>
    <property type="match status" value="1"/>
</dbReference>
<evidence type="ECO:0000313" key="3">
    <source>
        <dbReference type="Ensembl" id="ENSLLEP00000035960.1"/>
    </source>
</evidence>